<comment type="caution">
    <text evidence="2">The sequence shown here is derived from an EMBL/GenBank/DDBJ whole genome shotgun (WGS) entry which is preliminary data.</text>
</comment>
<feature type="region of interest" description="Disordered" evidence="1">
    <location>
        <begin position="1"/>
        <end position="77"/>
    </location>
</feature>
<dbReference type="Proteomes" id="UP001526166">
    <property type="component" value="Unassembled WGS sequence"/>
</dbReference>
<protein>
    <submittedName>
        <fullName evidence="2">Uncharacterized protein</fullName>
    </submittedName>
</protein>
<dbReference type="EMBL" id="JAOWKW010000007">
    <property type="protein sequence ID" value="MCV2879057.1"/>
    <property type="molecule type" value="Genomic_DNA"/>
</dbReference>
<organism evidence="2 3">
    <name type="scientific">Sedimentimonas flavescens</name>
    <dbReference type="NCBI Taxonomy" id="2851012"/>
    <lineage>
        <taxon>Bacteria</taxon>
        <taxon>Pseudomonadati</taxon>
        <taxon>Pseudomonadota</taxon>
        <taxon>Alphaproteobacteria</taxon>
        <taxon>Rhodobacterales</taxon>
        <taxon>Rhodobacter group</taxon>
        <taxon>Sedimentimonas</taxon>
    </lineage>
</organism>
<accession>A0ABT2ZZ84</accession>
<reference evidence="2 3" key="1">
    <citation type="submission" date="2022-10" db="EMBL/GenBank/DDBJ databases">
        <title>Sinirhodobacter sp. nov., isolated from ocean surface sediments.</title>
        <authorList>
            <person name="He W."/>
            <person name="Wang L."/>
            <person name="Zhang D.-F."/>
        </authorList>
    </citation>
    <scope>NUCLEOTIDE SEQUENCE [LARGE SCALE GENOMIC DNA]</scope>
    <source>
        <strain evidence="2 3">WL0115</strain>
    </source>
</reference>
<proteinExistence type="predicted"/>
<evidence type="ECO:0000313" key="3">
    <source>
        <dbReference type="Proteomes" id="UP001526166"/>
    </source>
</evidence>
<evidence type="ECO:0000256" key="1">
    <source>
        <dbReference type="SAM" id="MobiDB-lite"/>
    </source>
</evidence>
<dbReference type="RefSeq" id="WP_263847823.1">
    <property type="nucleotide sequence ID" value="NZ_JAOWKW010000007.1"/>
</dbReference>
<gene>
    <name evidence="2" type="ORF">OE699_09335</name>
</gene>
<keyword evidence="3" id="KW-1185">Reference proteome</keyword>
<feature type="compositionally biased region" description="Basic and acidic residues" evidence="1">
    <location>
        <begin position="39"/>
        <end position="53"/>
    </location>
</feature>
<sequence>MAAKATLASPGSRQDLATPRASCQSSRAAATKPLWGETAHQRKETNQTKDHPSQRPVEAETEPGNNAHADGGSKDARPGMIFSAASAAYVEVGGDFRAAKWASGICVRHCHDSLLINAYNPKRSASDFIALKNGKYVALS</sequence>
<evidence type="ECO:0000313" key="2">
    <source>
        <dbReference type="EMBL" id="MCV2879057.1"/>
    </source>
</evidence>
<name>A0ABT2ZZ84_9RHOB</name>